<evidence type="ECO:0000313" key="2">
    <source>
        <dbReference type="Proteomes" id="UP000326939"/>
    </source>
</evidence>
<reference evidence="2" key="1">
    <citation type="journal article" date="2019" name="Gigascience">
        <title>De novo genome assembly of the endangered Acer yangbiense, a plant species with extremely small populations endemic to Yunnan Province, China.</title>
        <authorList>
            <person name="Yang J."/>
            <person name="Wariss H.M."/>
            <person name="Tao L."/>
            <person name="Zhang R."/>
            <person name="Yun Q."/>
            <person name="Hollingsworth P."/>
            <person name="Dao Z."/>
            <person name="Luo G."/>
            <person name="Guo H."/>
            <person name="Ma Y."/>
            <person name="Sun W."/>
        </authorList>
    </citation>
    <scope>NUCLEOTIDE SEQUENCE [LARGE SCALE GENOMIC DNA]</scope>
    <source>
        <strain evidence="2">cv. br00</strain>
    </source>
</reference>
<dbReference type="EMBL" id="VDCV01000016">
    <property type="protein sequence ID" value="KAB5520253.1"/>
    <property type="molecule type" value="Genomic_DNA"/>
</dbReference>
<proteinExistence type="predicted"/>
<evidence type="ECO:0000313" key="1">
    <source>
        <dbReference type="EMBL" id="KAB5520253.1"/>
    </source>
</evidence>
<keyword evidence="2" id="KW-1185">Reference proteome</keyword>
<organism evidence="1 2">
    <name type="scientific">Salix brachista</name>
    <dbReference type="NCBI Taxonomy" id="2182728"/>
    <lineage>
        <taxon>Eukaryota</taxon>
        <taxon>Viridiplantae</taxon>
        <taxon>Streptophyta</taxon>
        <taxon>Embryophyta</taxon>
        <taxon>Tracheophyta</taxon>
        <taxon>Spermatophyta</taxon>
        <taxon>Magnoliopsida</taxon>
        <taxon>eudicotyledons</taxon>
        <taxon>Gunneridae</taxon>
        <taxon>Pentapetalae</taxon>
        <taxon>rosids</taxon>
        <taxon>fabids</taxon>
        <taxon>Malpighiales</taxon>
        <taxon>Salicaceae</taxon>
        <taxon>Saliceae</taxon>
        <taxon>Salix</taxon>
    </lineage>
</organism>
<dbReference type="PANTHER" id="PTHR37727:SF1">
    <property type="entry name" value="ECOTROPIC VIRAL INTEGRATION SITE PROTEIN"/>
    <property type="match status" value="1"/>
</dbReference>
<dbReference type="Proteomes" id="UP000326939">
    <property type="component" value="Chromosome 16"/>
</dbReference>
<gene>
    <name evidence="1" type="ORF">DKX38_024572</name>
</gene>
<name>A0A5N5JSC6_9ROSI</name>
<protein>
    <submittedName>
        <fullName evidence="1">Uncharacterized protein</fullName>
    </submittedName>
</protein>
<comment type="caution">
    <text evidence="1">The sequence shown here is derived from an EMBL/GenBank/DDBJ whole genome shotgun (WGS) entry which is preliminary data.</text>
</comment>
<dbReference type="AlphaFoldDB" id="A0A5N5JSC6"/>
<accession>A0A5N5JSC6</accession>
<dbReference type="PANTHER" id="PTHR37727">
    <property type="entry name" value="ECOTROPIC VIRAL INTEGRATION SITE PROTEIN"/>
    <property type="match status" value="1"/>
</dbReference>
<sequence length="328" mass="36076">MAEEGKSDAQLFQLLSDLLHQVVLWREACFISPSLSMAALSLPPAAEKFLALKFTSKDQLFLLKLTDQKVEAQSNEEEVELRSKIEALGLEVAKLPSKSTNNLDELEIARELDKLSAKLDDVDEMISSALASDPQVQSLLSDTADVWMPVITANADERRNFTASVGNGISLVPEGQVSSLDYQIEQKYLAARSSSSLNGASSLDIIPPDFSLLESPSEGLEFEANKYQRALGKQPQMITTKIQMGEELKELETKDFISLINANDSKKCANLCPKGKNGKAFDLNKKPPEKDCHIASSSNHRESNKDELPLSKDNLDLTLRLCSVHALP</sequence>